<keyword evidence="2" id="KW-1185">Reference proteome</keyword>
<dbReference type="EC" id="2.7.13.3" evidence="1"/>
<accession>A0ACD5IK07</accession>
<evidence type="ECO:0000313" key="2">
    <source>
        <dbReference type="Proteomes" id="UP001196097"/>
    </source>
</evidence>
<gene>
    <name evidence="1" type="ORF">HF292_005485</name>
</gene>
<sequence>MIDLDPQMAAALQTFFEESRELLQDMENALLFMENAGADSERINAVFRAAHTIKGSAGLFGLEEVVRFTHRLENLLDQIRSGVTDLTPVRITLLLSCGDHIAGYLDRIATDSSLDQVFLAEDLRLLGDLAAQLGSSPVASIAPAIAPALAPTTLALTIPPSPEPEFSNSPGSVQTGNWHISLRFGRDTFRDGMDPLSFLRYLEQIGEIIGIVTLTDSLPALSQMDAESCYLGFEISFRSSANKAKIADVFDFVKESSTIHILPAHSQITAYLQLIQQLPEADQHLGEILVSVGSLTEEELQKALTLQDAGNQGGQHQPLGEILVAQKMVQEPVVQGALEKQQQQREHQVVERQMLRVRAADLDQLVNLVGELVIASAANSLYAAQSNAEERVESAAQVARLVEDIRDGALHLRMIDVAEVFQRFPRVVRDTARTLGKDIRLEISGEGTELDKSMAEKITDPLMHLVRNAMDHGIESAERRHALGKPAQGCISLHACHDAGGIIIEVRDDGGGLNREKILGKAIEKRLVTPEQQLSDQEIYALIFAPGFSTADQVSDISGRGVGMDVVRQNIEAIRGSIEIHSTPGAGSTMRIRLPLTLSIIDGFLVKLATDTFVIPAESVEECLEYPEQQGTVGYMVLRDQALPLLHLTRVFRFDAQPEKRRNVIVVRHGQSRVGMVVGAILGNQQTVIKPLGKLFDQVPGISAATILGNGDVAPILDIPALIHHHTSAKHSY</sequence>
<evidence type="ECO:0000313" key="1">
    <source>
        <dbReference type="EMBL" id="XRP74103.1"/>
    </source>
</evidence>
<protein>
    <submittedName>
        <fullName evidence="1">Chemotaxis protein CheA</fullName>
        <ecNumber evidence="1">2.7.13.3</ecNumber>
    </submittedName>
</protein>
<dbReference type="EMBL" id="CP130946">
    <property type="protein sequence ID" value="XRP74103.1"/>
    <property type="molecule type" value="Genomic_DNA"/>
</dbReference>
<proteinExistence type="predicted"/>
<reference evidence="1 2" key="1">
    <citation type="journal article" date="2021" name="ISME J.">
        <title>Genomic evolution of the class Acidithiobacillia: deep-branching Proteobacteria living in extreme acidic conditions.</title>
        <authorList>
            <person name="Moya-Beltran A."/>
            <person name="Beard S."/>
            <person name="Rojas-Villalobos C."/>
            <person name="Issotta F."/>
            <person name="Gallardo Y."/>
            <person name="Ulloa R."/>
            <person name="Giaveno A."/>
            <person name="Degli Esposti M."/>
            <person name="Johnson D.B."/>
            <person name="Quatrini R."/>
        </authorList>
    </citation>
    <scope>NUCLEOTIDE SEQUENCE [LARGE SCALE GENOMIC DNA]</scope>
    <source>
        <strain evidence="1 2">CF3</strain>
    </source>
</reference>
<dbReference type="Proteomes" id="UP001196097">
    <property type="component" value="Chromosome"/>
</dbReference>
<keyword evidence="1" id="KW-0808">Transferase</keyword>
<organism evidence="1 2">
    <name type="scientific">Acidithiobacillus ferruginosus</name>
    <dbReference type="NCBI Taxonomy" id="3063951"/>
    <lineage>
        <taxon>Bacteria</taxon>
        <taxon>Pseudomonadati</taxon>
        <taxon>Pseudomonadota</taxon>
        <taxon>Acidithiobacillia</taxon>
        <taxon>Acidithiobacillales</taxon>
        <taxon>Acidithiobacillaceae</taxon>
        <taxon>Acidithiobacillus</taxon>
    </lineage>
</organism>
<name>A0ACD5IK07_9PROT</name>